<feature type="compositionally biased region" description="Basic residues" evidence="1">
    <location>
        <begin position="291"/>
        <end position="302"/>
    </location>
</feature>
<evidence type="ECO:0000313" key="3">
    <source>
        <dbReference type="EMBL" id="KAL3881404.1"/>
    </source>
</evidence>
<feature type="signal peptide" evidence="2">
    <location>
        <begin position="1"/>
        <end position="17"/>
    </location>
</feature>
<dbReference type="EMBL" id="JBJQND010000003">
    <property type="protein sequence ID" value="KAL3881404.1"/>
    <property type="molecule type" value="Genomic_DNA"/>
</dbReference>
<name>A0ABD3X568_SINWO</name>
<protein>
    <submittedName>
        <fullName evidence="3">Uncharacterized protein</fullName>
    </submittedName>
</protein>
<feature type="compositionally biased region" description="Basic and acidic residues" evidence="1">
    <location>
        <begin position="281"/>
        <end position="290"/>
    </location>
</feature>
<feature type="chain" id="PRO_5044793286" evidence="2">
    <location>
        <begin position="18"/>
        <end position="302"/>
    </location>
</feature>
<dbReference type="AlphaFoldDB" id="A0ABD3X568"/>
<gene>
    <name evidence="3" type="ORF">ACJMK2_027849</name>
</gene>
<proteinExistence type="predicted"/>
<accession>A0ABD3X568</accession>
<dbReference type="Proteomes" id="UP001634394">
    <property type="component" value="Unassembled WGS sequence"/>
</dbReference>
<organism evidence="3 4">
    <name type="scientific">Sinanodonta woodiana</name>
    <name type="common">Chinese pond mussel</name>
    <name type="synonym">Anodonta woodiana</name>
    <dbReference type="NCBI Taxonomy" id="1069815"/>
    <lineage>
        <taxon>Eukaryota</taxon>
        <taxon>Metazoa</taxon>
        <taxon>Spiralia</taxon>
        <taxon>Lophotrochozoa</taxon>
        <taxon>Mollusca</taxon>
        <taxon>Bivalvia</taxon>
        <taxon>Autobranchia</taxon>
        <taxon>Heteroconchia</taxon>
        <taxon>Palaeoheterodonta</taxon>
        <taxon>Unionida</taxon>
        <taxon>Unionoidea</taxon>
        <taxon>Unionidae</taxon>
        <taxon>Unioninae</taxon>
        <taxon>Sinanodonta</taxon>
    </lineage>
</organism>
<keyword evidence="2" id="KW-0732">Signal</keyword>
<evidence type="ECO:0000313" key="4">
    <source>
        <dbReference type="Proteomes" id="UP001634394"/>
    </source>
</evidence>
<feature type="region of interest" description="Disordered" evidence="1">
    <location>
        <begin position="259"/>
        <end position="302"/>
    </location>
</feature>
<evidence type="ECO:0000256" key="1">
    <source>
        <dbReference type="SAM" id="MobiDB-lite"/>
    </source>
</evidence>
<sequence>MLWIFALIMFLPAPISAAEAHSCLNSTKSKFYLSCSDDGRIVDIDIAVALGDCKNSMCSGNTPQLIMQTFSCYWKNNCTIDLPLDIIIQSTDDSEKCIGTKPDILLLYSWKCTKKNVQIYDFQERTDFNMSGGILRSHSRFPWNYLFSDFCTDRTSSMCSRNVTFWLNPKQTFVITVQKVNISESDNLTLHTKQDIIRRPVSVGTMTFDDSAEAIYLQLSLTEDTKEDSGFFFCYKSLSSGKAPTDACSDLTTLNKRPQILTSAVEKDTPKRKGGKKKGKNKTENNDKQKGGNKPKGKKRQM</sequence>
<keyword evidence="4" id="KW-1185">Reference proteome</keyword>
<evidence type="ECO:0000256" key="2">
    <source>
        <dbReference type="SAM" id="SignalP"/>
    </source>
</evidence>
<comment type="caution">
    <text evidence="3">The sequence shown here is derived from an EMBL/GenBank/DDBJ whole genome shotgun (WGS) entry which is preliminary data.</text>
</comment>
<reference evidence="3 4" key="1">
    <citation type="submission" date="2024-11" db="EMBL/GenBank/DDBJ databases">
        <title>Chromosome-level genome assembly of the freshwater bivalve Anodonta woodiana.</title>
        <authorList>
            <person name="Chen X."/>
        </authorList>
    </citation>
    <scope>NUCLEOTIDE SEQUENCE [LARGE SCALE GENOMIC DNA]</scope>
    <source>
        <strain evidence="3">MN2024</strain>
        <tissue evidence="3">Gills</tissue>
    </source>
</reference>